<organism evidence="2 3">
    <name type="scientific">Pterulicium gracile</name>
    <dbReference type="NCBI Taxonomy" id="1884261"/>
    <lineage>
        <taxon>Eukaryota</taxon>
        <taxon>Fungi</taxon>
        <taxon>Dikarya</taxon>
        <taxon>Basidiomycota</taxon>
        <taxon>Agaricomycotina</taxon>
        <taxon>Agaricomycetes</taxon>
        <taxon>Agaricomycetidae</taxon>
        <taxon>Agaricales</taxon>
        <taxon>Pleurotineae</taxon>
        <taxon>Pterulaceae</taxon>
        <taxon>Pterulicium</taxon>
    </lineage>
</organism>
<accession>A0A5C3Q6X1</accession>
<reference evidence="2 3" key="1">
    <citation type="journal article" date="2019" name="Nat. Ecol. Evol.">
        <title>Megaphylogeny resolves global patterns of mushroom evolution.</title>
        <authorList>
            <person name="Varga T."/>
            <person name="Krizsan K."/>
            <person name="Foldi C."/>
            <person name="Dima B."/>
            <person name="Sanchez-Garcia M."/>
            <person name="Sanchez-Ramirez S."/>
            <person name="Szollosi G.J."/>
            <person name="Szarkandi J.G."/>
            <person name="Papp V."/>
            <person name="Albert L."/>
            <person name="Andreopoulos W."/>
            <person name="Angelini C."/>
            <person name="Antonin V."/>
            <person name="Barry K.W."/>
            <person name="Bougher N.L."/>
            <person name="Buchanan P."/>
            <person name="Buyck B."/>
            <person name="Bense V."/>
            <person name="Catcheside P."/>
            <person name="Chovatia M."/>
            <person name="Cooper J."/>
            <person name="Damon W."/>
            <person name="Desjardin D."/>
            <person name="Finy P."/>
            <person name="Geml J."/>
            <person name="Haridas S."/>
            <person name="Hughes K."/>
            <person name="Justo A."/>
            <person name="Karasinski D."/>
            <person name="Kautmanova I."/>
            <person name="Kiss B."/>
            <person name="Kocsube S."/>
            <person name="Kotiranta H."/>
            <person name="LaButti K.M."/>
            <person name="Lechner B.E."/>
            <person name="Liimatainen K."/>
            <person name="Lipzen A."/>
            <person name="Lukacs Z."/>
            <person name="Mihaltcheva S."/>
            <person name="Morgado L.N."/>
            <person name="Niskanen T."/>
            <person name="Noordeloos M.E."/>
            <person name="Ohm R.A."/>
            <person name="Ortiz-Santana B."/>
            <person name="Ovrebo C."/>
            <person name="Racz N."/>
            <person name="Riley R."/>
            <person name="Savchenko A."/>
            <person name="Shiryaev A."/>
            <person name="Soop K."/>
            <person name="Spirin V."/>
            <person name="Szebenyi C."/>
            <person name="Tomsovsky M."/>
            <person name="Tulloss R.E."/>
            <person name="Uehling J."/>
            <person name="Grigoriev I.V."/>
            <person name="Vagvolgyi C."/>
            <person name="Papp T."/>
            <person name="Martin F.M."/>
            <person name="Miettinen O."/>
            <person name="Hibbett D.S."/>
            <person name="Nagy L.G."/>
        </authorList>
    </citation>
    <scope>NUCLEOTIDE SEQUENCE [LARGE SCALE GENOMIC DNA]</scope>
    <source>
        <strain evidence="2 3">CBS 309.79</strain>
    </source>
</reference>
<dbReference type="EMBL" id="ML178848">
    <property type="protein sequence ID" value="TFK97306.1"/>
    <property type="molecule type" value="Genomic_DNA"/>
</dbReference>
<keyword evidence="3" id="KW-1185">Reference proteome</keyword>
<evidence type="ECO:0000256" key="1">
    <source>
        <dbReference type="SAM" id="MobiDB-lite"/>
    </source>
</evidence>
<dbReference type="AlphaFoldDB" id="A0A5C3Q6X1"/>
<sequence>MATASVARPSSSHLTLRERVHCTLTVRTTTFSIPTTDPMVTPTKDFSHSKRLRRDSSMAMHVDHSVFDVAGQSRLAQASKTGMELAIAQRLDQSRKDSRQRFIQGSPPKGVKRRRGDLDVRDGDDELEGDKRASTPVNGKSLMDEFTLLQHSSTQQASTSLQEEESTPDLNKSICIGRPVKRLRTRRRTVAHSKRIVRSRSSYYIARPVTDETYNRVLSLKAYAMDMVEVQDDVTIGVGVDAPAGHKFTHLVRIVPVDDSESVESKAGSMRTWYSEDDSLRKGVVRLDLYVSRTDVEKGEGTSQDEGKKTFKLNPNQIYAARDFLSLCLPCPIRPESPGSYQDPLHTSPYTAHTNSALLNRAHNASVLIFGEEGLEGEVVGVYACFAAYASERLGMEEALGGVYYTVAAEEGKERWEKSTMELWEGDVRAVVVHVCVYWNMTIVDFLPRNREDLQRA</sequence>
<feature type="region of interest" description="Disordered" evidence="1">
    <location>
        <begin position="91"/>
        <end position="139"/>
    </location>
</feature>
<evidence type="ECO:0000313" key="2">
    <source>
        <dbReference type="EMBL" id="TFK97306.1"/>
    </source>
</evidence>
<dbReference type="Proteomes" id="UP000305067">
    <property type="component" value="Unassembled WGS sequence"/>
</dbReference>
<protein>
    <submittedName>
        <fullName evidence="2">Uncharacterized protein</fullName>
    </submittedName>
</protein>
<gene>
    <name evidence="2" type="ORF">BDV98DRAFT_585662</name>
</gene>
<name>A0A5C3Q6X1_9AGAR</name>
<proteinExistence type="predicted"/>
<evidence type="ECO:0000313" key="3">
    <source>
        <dbReference type="Proteomes" id="UP000305067"/>
    </source>
</evidence>